<name>A0ABR8J2T0_9NOST</name>
<dbReference type="InterPro" id="IPR011990">
    <property type="entry name" value="TPR-like_helical_dom_sf"/>
</dbReference>
<comment type="caution">
    <text evidence="2">The sequence shown here is derived from an EMBL/GenBank/DDBJ whole genome shotgun (WGS) entry which is preliminary data.</text>
</comment>
<reference evidence="2 3" key="1">
    <citation type="journal article" date="2020" name="ISME J.">
        <title>Comparative genomics reveals insights into cyanobacterial evolution and habitat adaptation.</title>
        <authorList>
            <person name="Chen M.Y."/>
            <person name="Teng W.K."/>
            <person name="Zhao L."/>
            <person name="Hu C.X."/>
            <person name="Zhou Y.K."/>
            <person name="Han B.P."/>
            <person name="Song L.R."/>
            <person name="Shu W.S."/>
        </authorList>
    </citation>
    <scope>NUCLEOTIDE SEQUENCE [LARGE SCALE GENOMIC DNA]</scope>
    <source>
        <strain evidence="2 3">FACHB-362</strain>
    </source>
</reference>
<dbReference type="InterPro" id="IPR019734">
    <property type="entry name" value="TPR_rpt"/>
</dbReference>
<evidence type="ECO:0000313" key="3">
    <source>
        <dbReference type="Proteomes" id="UP000660381"/>
    </source>
</evidence>
<organism evidence="2 3">
    <name type="scientific">Anabaena catenula FACHB-362</name>
    <dbReference type="NCBI Taxonomy" id="2692877"/>
    <lineage>
        <taxon>Bacteria</taxon>
        <taxon>Bacillati</taxon>
        <taxon>Cyanobacteriota</taxon>
        <taxon>Cyanophyceae</taxon>
        <taxon>Nostocales</taxon>
        <taxon>Nostocaceae</taxon>
        <taxon>Anabaena</taxon>
    </lineage>
</organism>
<proteinExistence type="predicted"/>
<dbReference type="Proteomes" id="UP000660381">
    <property type="component" value="Unassembled WGS sequence"/>
</dbReference>
<dbReference type="Pfam" id="PF00515">
    <property type="entry name" value="TPR_1"/>
    <property type="match status" value="1"/>
</dbReference>
<feature type="repeat" description="TPR" evidence="1">
    <location>
        <begin position="12"/>
        <end position="45"/>
    </location>
</feature>
<dbReference type="SUPFAM" id="SSF48452">
    <property type="entry name" value="TPR-like"/>
    <property type="match status" value="1"/>
</dbReference>
<sequence length="463" mass="54033">MLNPKQFNNTSADLQLKLSHVWQLKGNLERAFIGYQEVLRLYPDYIPAYTHLGNLRIKEGRIDEAFEYYNQALAIDPEAVDLSHYYAYLGIIVQNSQESLPEQESEEIPENPVGKINLYHQKTFPFHRSGWNFAINALKPLHNSQGILFDGFLENAFCWQHQQEGFRPARILEKMKQDGLFSQLATSEERGITPYYQPWVGFLHNPPEMPVWFNNQDSPQKILAKEIWKKSINSCVGLFALSEYQAQWLREQTGKPVSTLIHPTEISETQFDFDKFINNSQKKIVQIGWWLRKLNAIYQLPLAQDNPLNYEKIKLTPIFFERASEYLQNLTKKERNVTQLEIEDKFFQNTKEIQHLANQDYDKLLSENIAFVDLYDSSANNAVIEYIARATPLLINPLPAVVEYLGQDYPMYFSNLSEAAAKALDTSLILDTHEYLKHCETRKKLYAEYFLKSFEESEVYQLI</sequence>
<protein>
    <submittedName>
        <fullName evidence="2">Tetratricopeptide repeat protein</fullName>
    </submittedName>
</protein>
<keyword evidence="1" id="KW-0802">TPR repeat</keyword>
<keyword evidence="3" id="KW-1185">Reference proteome</keyword>
<accession>A0ABR8J2T0</accession>
<feature type="repeat" description="TPR" evidence="1">
    <location>
        <begin position="46"/>
        <end position="79"/>
    </location>
</feature>
<evidence type="ECO:0000256" key="1">
    <source>
        <dbReference type="PROSITE-ProRule" id="PRU00339"/>
    </source>
</evidence>
<dbReference type="RefSeq" id="WP_190906386.1">
    <property type="nucleotide sequence ID" value="NZ_JACJTQ010000010.1"/>
</dbReference>
<gene>
    <name evidence="2" type="ORF">H6G68_09365</name>
</gene>
<evidence type="ECO:0000313" key="2">
    <source>
        <dbReference type="EMBL" id="MBD2691963.1"/>
    </source>
</evidence>
<dbReference type="Gene3D" id="1.25.40.10">
    <property type="entry name" value="Tetratricopeptide repeat domain"/>
    <property type="match status" value="1"/>
</dbReference>
<dbReference type="PROSITE" id="PS50293">
    <property type="entry name" value="TPR_REGION"/>
    <property type="match status" value="1"/>
</dbReference>
<dbReference type="SMART" id="SM00028">
    <property type="entry name" value="TPR"/>
    <property type="match status" value="2"/>
</dbReference>
<dbReference type="EMBL" id="JACJTQ010000010">
    <property type="protein sequence ID" value="MBD2691963.1"/>
    <property type="molecule type" value="Genomic_DNA"/>
</dbReference>
<dbReference type="PROSITE" id="PS50005">
    <property type="entry name" value="TPR"/>
    <property type="match status" value="2"/>
</dbReference>